<dbReference type="AlphaFoldDB" id="A0A4Z2E3J0"/>
<feature type="compositionally biased region" description="Basic and acidic residues" evidence="1">
    <location>
        <begin position="29"/>
        <end position="45"/>
    </location>
</feature>
<gene>
    <name evidence="2" type="ORF">EYF80_066582</name>
</gene>
<protein>
    <submittedName>
        <fullName evidence="2">Uncharacterized protein</fullName>
    </submittedName>
</protein>
<evidence type="ECO:0000313" key="3">
    <source>
        <dbReference type="Proteomes" id="UP000314294"/>
    </source>
</evidence>
<organism evidence="2 3">
    <name type="scientific">Liparis tanakae</name>
    <name type="common">Tanaka's snailfish</name>
    <dbReference type="NCBI Taxonomy" id="230148"/>
    <lineage>
        <taxon>Eukaryota</taxon>
        <taxon>Metazoa</taxon>
        <taxon>Chordata</taxon>
        <taxon>Craniata</taxon>
        <taxon>Vertebrata</taxon>
        <taxon>Euteleostomi</taxon>
        <taxon>Actinopterygii</taxon>
        <taxon>Neopterygii</taxon>
        <taxon>Teleostei</taxon>
        <taxon>Neoteleostei</taxon>
        <taxon>Acanthomorphata</taxon>
        <taxon>Eupercaria</taxon>
        <taxon>Perciformes</taxon>
        <taxon>Cottioidei</taxon>
        <taxon>Cottales</taxon>
        <taxon>Liparidae</taxon>
        <taxon>Liparis</taxon>
    </lineage>
</organism>
<feature type="compositionally biased region" description="Gly residues" evidence="1">
    <location>
        <begin position="71"/>
        <end position="92"/>
    </location>
</feature>
<name>A0A4Z2E3J0_9TELE</name>
<evidence type="ECO:0000256" key="1">
    <source>
        <dbReference type="SAM" id="MobiDB-lite"/>
    </source>
</evidence>
<sequence>MELGRAAPIDHQQAWEVALKWIGKKYRAGSREAVDRAAEDMREVGGKAPKNPAPSKKDGPGGGSRAFEGGTLPGSGGCGSDGGPAGKGGPDQ</sequence>
<reference evidence="2 3" key="1">
    <citation type="submission" date="2019-03" db="EMBL/GenBank/DDBJ databases">
        <title>First draft genome of Liparis tanakae, snailfish: a comprehensive survey of snailfish specific genes.</title>
        <authorList>
            <person name="Kim W."/>
            <person name="Song I."/>
            <person name="Jeong J.-H."/>
            <person name="Kim D."/>
            <person name="Kim S."/>
            <person name="Ryu S."/>
            <person name="Song J.Y."/>
            <person name="Lee S.K."/>
        </authorList>
    </citation>
    <scope>NUCLEOTIDE SEQUENCE [LARGE SCALE GENOMIC DNA]</scope>
    <source>
        <tissue evidence="2">Muscle</tissue>
    </source>
</reference>
<comment type="caution">
    <text evidence="2">The sequence shown here is derived from an EMBL/GenBank/DDBJ whole genome shotgun (WGS) entry which is preliminary data.</text>
</comment>
<keyword evidence="3" id="KW-1185">Reference proteome</keyword>
<feature type="region of interest" description="Disordered" evidence="1">
    <location>
        <begin position="27"/>
        <end position="92"/>
    </location>
</feature>
<dbReference type="Proteomes" id="UP000314294">
    <property type="component" value="Unassembled WGS sequence"/>
</dbReference>
<evidence type="ECO:0000313" key="2">
    <source>
        <dbReference type="EMBL" id="TNN23299.1"/>
    </source>
</evidence>
<dbReference type="EMBL" id="SRLO01019015">
    <property type="protein sequence ID" value="TNN23299.1"/>
    <property type="molecule type" value="Genomic_DNA"/>
</dbReference>
<proteinExistence type="predicted"/>
<accession>A0A4Z2E3J0</accession>